<proteinExistence type="inferred from homology"/>
<dbReference type="EMBL" id="JAVRIC010000006">
    <property type="protein sequence ID" value="MDT0496967.1"/>
    <property type="molecule type" value="Genomic_DNA"/>
</dbReference>
<dbReference type="Gene3D" id="1.10.1400.10">
    <property type="match status" value="1"/>
</dbReference>
<dbReference type="Gene3D" id="3.60.20.10">
    <property type="entry name" value="Glutamine Phosphoribosylpyrophosphate, subunit 1, domain 1"/>
    <property type="match status" value="1"/>
</dbReference>
<dbReference type="Pfam" id="PF01804">
    <property type="entry name" value="Penicil_amidase"/>
    <property type="match status" value="1"/>
</dbReference>
<sequence length="790" mass="86353">MLKALRGLLLLGLILVVVVFGAAWLLLRASLPRLDGELVVDGLDHEVRVTRDAQGVPTVTARERLDLVRATGFLHAQERFFQMDLQRRAAAGELSELVGAGAVSLDKRRRLHQLRSRAERIVATATPNQQSVLFAYTHGVNEGLDAMLAKPFEYFLLGGEPQPWRAEDSLLVLYAMFLDLNDEDGRRESALATMTETLPPELLAFLLPPGSEWDAPLLGEAMPPAPIPGAEVIDLRQQPSHLAAAEPAIPAFDEYAVGSNSFAVDAAHGSAGAAVAGDMHLSLSVPNIWYRMRLVVDGAAQGLDAVGVTLPGVPALVAGSNGHVAWTFTNSYGDWTDLVALEFDPQDPERYRGPDGWRNLEYQTETVRVHKEESQTLDIALSIWGPVVERAGHRYAVHWLAHEAEAINLDLMRMEQAQTVDEAIVVANGAGIPPQNVLIADSTGRIAWTIAGRIPRRSGFDGSHPVAWLDGVGWDGWLPSSDYPRVVDPESGRLWTANSRTVDGEALAVLGDGGYAFGARARQIRDDLMAADRFTPEDLLAIQLDDRAIWLAGWREQLLALLDGPALAGQRLRAEARDALESWGGRAAVDSVGYRVVRAWHDRVDAAVIGWLTAPALERDPGFEWNGFAQSEAAVYALLSQRPMNLLDAGYASWEDFLLKMLDESLTDIAADSGTLVGHPWGERNQLQMQHPLSRFVPMLSKLLDMPVQGMPGDSWMPRVQGRDFGASQRMTLAPGRENQSLFQMPGGQSGHPLSPYYRTGHQDWVDGTPAPLQPAAEQWSLRLSPVQGS</sequence>
<comment type="similarity">
    <text evidence="1">Belongs to the peptidase S45 family.</text>
</comment>
<name>A0ABU2WGH3_9GAMM</name>
<protein>
    <submittedName>
        <fullName evidence="5">Penicillin acylase family protein</fullName>
        <ecNumber evidence="5">3.5.1.-</ecNumber>
    </submittedName>
</protein>
<evidence type="ECO:0000256" key="4">
    <source>
        <dbReference type="ARBA" id="ARBA00038735"/>
    </source>
</evidence>
<dbReference type="PANTHER" id="PTHR34218">
    <property type="entry name" value="PEPTIDASE S45 PENICILLIN AMIDASE"/>
    <property type="match status" value="1"/>
</dbReference>
<comment type="caution">
    <text evidence="5">The sequence shown here is derived from an EMBL/GenBank/DDBJ whole genome shotgun (WGS) entry which is preliminary data.</text>
</comment>
<evidence type="ECO:0000256" key="3">
    <source>
        <dbReference type="ARBA" id="ARBA00023145"/>
    </source>
</evidence>
<dbReference type="Proteomes" id="UP001254608">
    <property type="component" value="Unassembled WGS sequence"/>
</dbReference>
<dbReference type="SUPFAM" id="SSF56235">
    <property type="entry name" value="N-terminal nucleophile aminohydrolases (Ntn hydrolases)"/>
    <property type="match status" value="1"/>
</dbReference>
<evidence type="ECO:0000256" key="1">
    <source>
        <dbReference type="ARBA" id="ARBA00006586"/>
    </source>
</evidence>
<keyword evidence="6" id="KW-1185">Reference proteome</keyword>
<comment type="subunit">
    <text evidence="4">Heterodimer of an alpha subunit and a beta subunit processed from the same precursor.</text>
</comment>
<dbReference type="InterPro" id="IPR002692">
    <property type="entry name" value="S45"/>
</dbReference>
<dbReference type="Gene3D" id="1.10.439.10">
    <property type="entry name" value="Penicillin Amidohydrolase, domain 1"/>
    <property type="match status" value="1"/>
</dbReference>
<keyword evidence="2 5" id="KW-0378">Hydrolase</keyword>
<organism evidence="5 6">
    <name type="scientific">Banduia mediterranea</name>
    <dbReference type="NCBI Taxonomy" id="3075609"/>
    <lineage>
        <taxon>Bacteria</taxon>
        <taxon>Pseudomonadati</taxon>
        <taxon>Pseudomonadota</taxon>
        <taxon>Gammaproteobacteria</taxon>
        <taxon>Nevskiales</taxon>
        <taxon>Algiphilaceae</taxon>
        <taxon>Banduia</taxon>
    </lineage>
</organism>
<dbReference type="InterPro" id="IPR043147">
    <property type="entry name" value="Penicillin_amidase_A-knob"/>
</dbReference>
<dbReference type="PIRSF" id="PIRSF001227">
    <property type="entry name" value="Pen_acylase"/>
    <property type="match status" value="1"/>
</dbReference>
<dbReference type="InterPro" id="IPR023343">
    <property type="entry name" value="Penicillin_amidase_dom1"/>
</dbReference>
<gene>
    <name evidence="5" type="ORF">RM530_06250</name>
</gene>
<evidence type="ECO:0000256" key="2">
    <source>
        <dbReference type="ARBA" id="ARBA00022801"/>
    </source>
</evidence>
<keyword evidence="3" id="KW-0865">Zymogen</keyword>
<dbReference type="PANTHER" id="PTHR34218:SF4">
    <property type="entry name" value="ACYL-HOMOSERINE LACTONE ACYLASE QUIP"/>
    <property type="match status" value="1"/>
</dbReference>
<dbReference type="CDD" id="cd03747">
    <property type="entry name" value="Ntn_PGA_like"/>
    <property type="match status" value="1"/>
</dbReference>
<dbReference type="RefSeq" id="WP_311364361.1">
    <property type="nucleotide sequence ID" value="NZ_JAVRIC010000006.1"/>
</dbReference>
<dbReference type="EC" id="3.5.1.-" evidence="5"/>
<dbReference type="InterPro" id="IPR014395">
    <property type="entry name" value="Pen/GL7ACA/AHL_acylase"/>
</dbReference>
<evidence type="ECO:0000313" key="5">
    <source>
        <dbReference type="EMBL" id="MDT0496967.1"/>
    </source>
</evidence>
<dbReference type="GO" id="GO:0016787">
    <property type="term" value="F:hydrolase activity"/>
    <property type="evidence" value="ECO:0007669"/>
    <property type="project" value="UniProtKB-KW"/>
</dbReference>
<dbReference type="InterPro" id="IPR043146">
    <property type="entry name" value="Penicillin_amidase_N_B-knob"/>
</dbReference>
<reference evidence="5 6" key="1">
    <citation type="submission" date="2023-09" db="EMBL/GenBank/DDBJ databases">
        <authorList>
            <person name="Rey-Velasco X."/>
        </authorList>
    </citation>
    <scope>NUCLEOTIDE SEQUENCE [LARGE SCALE GENOMIC DNA]</scope>
    <source>
        <strain evidence="5 6">W345</strain>
    </source>
</reference>
<dbReference type="InterPro" id="IPR029055">
    <property type="entry name" value="Ntn_hydrolases_N"/>
</dbReference>
<evidence type="ECO:0000313" key="6">
    <source>
        <dbReference type="Proteomes" id="UP001254608"/>
    </source>
</evidence>
<dbReference type="Gene3D" id="2.30.120.10">
    <property type="match status" value="1"/>
</dbReference>
<accession>A0ABU2WGH3</accession>